<keyword evidence="2" id="KW-1185">Reference proteome</keyword>
<reference evidence="1" key="1">
    <citation type="submission" date="2024-09" db="EMBL/GenBank/DDBJ databases">
        <title>Black Yeasts Isolated from many extreme environments.</title>
        <authorList>
            <person name="Coleine C."/>
            <person name="Stajich J.E."/>
            <person name="Selbmann L."/>
        </authorList>
    </citation>
    <scope>NUCLEOTIDE SEQUENCE</scope>
    <source>
        <strain evidence="1">CCFEE 5737</strain>
    </source>
</reference>
<name>A0ACC3D3Y2_9PEZI</name>
<organism evidence="1 2">
    <name type="scientific">Coniosporium uncinatum</name>
    <dbReference type="NCBI Taxonomy" id="93489"/>
    <lineage>
        <taxon>Eukaryota</taxon>
        <taxon>Fungi</taxon>
        <taxon>Dikarya</taxon>
        <taxon>Ascomycota</taxon>
        <taxon>Pezizomycotina</taxon>
        <taxon>Dothideomycetes</taxon>
        <taxon>Dothideomycetes incertae sedis</taxon>
        <taxon>Coniosporium</taxon>
    </lineage>
</organism>
<feature type="non-terminal residue" evidence="1">
    <location>
        <position position="439"/>
    </location>
</feature>
<evidence type="ECO:0000313" key="1">
    <source>
        <dbReference type="EMBL" id="KAK3061478.1"/>
    </source>
</evidence>
<accession>A0ACC3D3Y2</accession>
<comment type="caution">
    <text evidence="1">The sequence shown here is derived from an EMBL/GenBank/DDBJ whole genome shotgun (WGS) entry which is preliminary data.</text>
</comment>
<protein>
    <submittedName>
        <fullName evidence="1">Uncharacterized protein</fullName>
    </submittedName>
</protein>
<dbReference type="EMBL" id="JAWDJW010007821">
    <property type="protein sequence ID" value="KAK3061478.1"/>
    <property type="molecule type" value="Genomic_DNA"/>
</dbReference>
<proteinExistence type="predicted"/>
<sequence length="439" mass="48326">MIFLLLPVVVLLHLYFAPYTKVEESFNLQATHDILTYGLPPSLRNGSDFLASRYDHVLFPGAVPRTFVGAATLAGLSRPVTGFARTLLEKQMVVRGVLGLMNVACLLGLNDAVRRTFGRTAGTWFILFQTSQFHVMYYASRTLPNMFAFGFTTIALRSLMLSYAFPGPTTSPRYHRLVLFLLTLSSIIYRAEIVVLLATTTVAILYSSRVPLWTTITKQVVPAGLAGAVIGLALTVPIDSLFWQRLIWPEAHAFLFNTVEGHASDWGVSPWHFYFTSALPRLMLNPLTFGICVPLAVVQPGLRKASTGMLLPLLSFVALYSILPHKEARFIIYVVPGLTAVAAAGAQWIWLRRRKNLLYRLVSLGLVASVLVNYAGSAAMLALSSANYPGGEAIMRLHDIVSRETSVHVDSGVVRVHLDDLTCQTGATRFLQVPLTSGW</sequence>
<dbReference type="Proteomes" id="UP001186974">
    <property type="component" value="Unassembled WGS sequence"/>
</dbReference>
<gene>
    <name evidence="1" type="ORF">LTS18_006120</name>
</gene>
<evidence type="ECO:0000313" key="2">
    <source>
        <dbReference type="Proteomes" id="UP001186974"/>
    </source>
</evidence>